<accession>A0A0S7ETL8</accession>
<gene>
    <name evidence="1" type="primary">PPUP8025</name>
</gene>
<organism evidence="1">
    <name type="scientific">Poeciliopsis prolifica</name>
    <name type="common">blackstripe livebearer</name>
    <dbReference type="NCBI Taxonomy" id="188132"/>
    <lineage>
        <taxon>Eukaryota</taxon>
        <taxon>Metazoa</taxon>
        <taxon>Chordata</taxon>
        <taxon>Craniata</taxon>
        <taxon>Vertebrata</taxon>
        <taxon>Euteleostomi</taxon>
        <taxon>Actinopterygii</taxon>
        <taxon>Neopterygii</taxon>
        <taxon>Teleostei</taxon>
        <taxon>Neoteleostei</taxon>
        <taxon>Acanthomorphata</taxon>
        <taxon>Ovalentaria</taxon>
        <taxon>Atherinomorphae</taxon>
        <taxon>Cyprinodontiformes</taxon>
        <taxon>Poeciliidae</taxon>
        <taxon>Poeciliinae</taxon>
        <taxon>Poeciliopsis</taxon>
    </lineage>
</organism>
<proteinExistence type="predicted"/>
<dbReference type="EMBL" id="GBYX01475514">
    <property type="protein sequence ID" value="JAO06162.1"/>
    <property type="molecule type" value="Transcribed_RNA"/>
</dbReference>
<reference evidence="1" key="1">
    <citation type="submission" date="2014-12" db="EMBL/GenBank/DDBJ databases">
        <title>Parallel Evolution in Life History Adaptation Evident in the Tissue-Specific Poeciliopsis prolifica transcriptome.</title>
        <authorList>
            <person name="Jue N.K."/>
            <person name="Foley R.J."/>
            <person name="Obergfell C."/>
            <person name="Reznick D.N."/>
            <person name="O'Neill R.J."/>
            <person name="O'Neill M.J."/>
        </authorList>
    </citation>
    <scope>NUCLEOTIDE SEQUENCE</scope>
</reference>
<feature type="non-terminal residue" evidence="1">
    <location>
        <position position="1"/>
    </location>
</feature>
<sequence>NSVLLIKKEEKKGILSEAGNVFVALLRTFMRNLNYYHIHHDLPIPPLPSVPRCLRVNLRELQLNPVLFEPTPVSSDPLVLLFVFCKWTGRASHARHNLLKGSSVPFGAPARLLRYADGGEDEAVCGKKSPANIFKIFHCWGMQCLCLTRFS</sequence>
<name>A0A0S7ETL8_9TELE</name>
<evidence type="ECO:0000313" key="1">
    <source>
        <dbReference type="EMBL" id="JAO06162.1"/>
    </source>
</evidence>
<dbReference type="AlphaFoldDB" id="A0A0S7ETL8"/>
<protein>
    <submittedName>
        <fullName evidence="1">PPUP8025</fullName>
    </submittedName>
</protein>
<feature type="non-terminal residue" evidence="1">
    <location>
        <position position="151"/>
    </location>
</feature>